<dbReference type="OrthoDB" id="1919336at2759"/>
<keyword evidence="1" id="KW-0238">DNA-binding</keyword>
<dbReference type="EMBL" id="NEDP02076651">
    <property type="protein sequence ID" value="OWF36266.1"/>
    <property type="molecule type" value="Genomic_DNA"/>
</dbReference>
<comment type="caution">
    <text evidence="5">The sequence shown here is derived from an EMBL/GenBank/DDBJ whole genome shotgun (WGS) entry which is preliminary data.</text>
</comment>
<dbReference type="SUPFAM" id="SSF47095">
    <property type="entry name" value="HMG-box"/>
    <property type="match status" value="1"/>
</dbReference>
<proteinExistence type="predicted"/>
<feature type="region of interest" description="Disordered" evidence="2">
    <location>
        <begin position="26"/>
        <end position="74"/>
    </location>
</feature>
<dbReference type="Gene3D" id="1.10.30.10">
    <property type="entry name" value="High mobility group box domain"/>
    <property type="match status" value="1"/>
</dbReference>
<organism evidence="5 6">
    <name type="scientific">Mizuhopecten yessoensis</name>
    <name type="common">Japanese scallop</name>
    <name type="synonym">Patinopecten yessoensis</name>
    <dbReference type="NCBI Taxonomy" id="6573"/>
    <lineage>
        <taxon>Eukaryota</taxon>
        <taxon>Metazoa</taxon>
        <taxon>Spiralia</taxon>
        <taxon>Lophotrochozoa</taxon>
        <taxon>Mollusca</taxon>
        <taxon>Bivalvia</taxon>
        <taxon>Autobranchia</taxon>
        <taxon>Pteriomorphia</taxon>
        <taxon>Pectinida</taxon>
        <taxon>Pectinoidea</taxon>
        <taxon>Pectinidae</taxon>
        <taxon>Mizuhopecten</taxon>
    </lineage>
</organism>
<name>A0A210PIL1_MIZYE</name>
<dbReference type="GO" id="GO:0003677">
    <property type="term" value="F:DNA binding"/>
    <property type="evidence" value="ECO:0007669"/>
    <property type="project" value="UniProtKB-UniRule"/>
</dbReference>
<dbReference type="PANTHER" id="PTHR47658:SF1">
    <property type="entry name" value="MEIOSIS INITIATOR PROTEIN"/>
    <property type="match status" value="1"/>
</dbReference>
<dbReference type="AlphaFoldDB" id="A0A210PIL1"/>
<dbReference type="InterPro" id="IPR036638">
    <property type="entry name" value="HLH_DNA-bd_sf"/>
</dbReference>
<feature type="region of interest" description="Disordered" evidence="2">
    <location>
        <begin position="470"/>
        <end position="494"/>
    </location>
</feature>
<evidence type="ECO:0000259" key="4">
    <source>
        <dbReference type="PROSITE" id="PS50888"/>
    </source>
</evidence>
<gene>
    <name evidence="5" type="ORF">KP79_PYT03234</name>
</gene>
<evidence type="ECO:0000259" key="3">
    <source>
        <dbReference type="PROSITE" id="PS50118"/>
    </source>
</evidence>
<reference evidence="5 6" key="1">
    <citation type="journal article" date="2017" name="Nat. Ecol. Evol.">
        <title>Scallop genome provides insights into evolution of bilaterian karyotype and development.</title>
        <authorList>
            <person name="Wang S."/>
            <person name="Zhang J."/>
            <person name="Jiao W."/>
            <person name="Li J."/>
            <person name="Xun X."/>
            <person name="Sun Y."/>
            <person name="Guo X."/>
            <person name="Huan P."/>
            <person name="Dong B."/>
            <person name="Zhang L."/>
            <person name="Hu X."/>
            <person name="Sun X."/>
            <person name="Wang J."/>
            <person name="Zhao C."/>
            <person name="Wang Y."/>
            <person name="Wang D."/>
            <person name="Huang X."/>
            <person name="Wang R."/>
            <person name="Lv J."/>
            <person name="Li Y."/>
            <person name="Zhang Z."/>
            <person name="Liu B."/>
            <person name="Lu W."/>
            <person name="Hui Y."/>
            <person name="Liang J."/>
            <person name="Zhou Z."/>
            <person name="Hou R."/>
            <person name="Li X."/>
            <person name="Liu Y."/>
            <person name="Li H."/>
            <person name="Ning X."/>
            <person name="Lin Y."/>
            <person name="Zhao L."/>
            <person name="Xing Q."/>
            <person name="Dou J."/>
            <person name="Li Y."/>
            <person name="Mao J."/>
            <person name="Guo H."/>
            <person name="Dou H."/>
            <person name="Li T."/>
            <person name="Mu C."/>
            <person name="Jiang W."/>
            <person name="Fu Q."/>
            <person name="Fu X."/>
            <person name="Miao Y."/>
            <person name="Liu J."/>
            <person name="Yu Q."/>
            <person name="Li R."/>
            <person name="Liao H."/>
            <person name="Li X."/>
            <person name="Kong Y."/>
            <person name="Jiang Z."/>
            <person name="Chourrout D."/>
            <person name="Li R."/>
            <person name="Bao Z."/>
        </authorList>
    </citation>
    <scope>NUCLEOTIDE SEQUENCE [LARGE SCALE GENOMIC DNA]</scope>
    <source>
        <strain evidence="5 6">PY_sf001</strain>
    </source>
</reference>
<feature type="DNA-binding region" description="HMG box" evidence="1">
    <location>
        <begin position="585"/>
        <end position="652"/>
    </location>
</feature>
<protein>
    <submittedName>
        <fullName evidence="5">Transcription factor SOX-3</fullName>
    </submittedName>
</protein>
<dbReference type="InterPro" id="IPR036910">
    <property type="entry name" value="HMG_box_dom_sf"/>
</dbReference>
<dbReference type="SMART" id="SM00398">
    <property type="entry name" value="HMG"/>
    <property type="match status" value="1"/>
</dbReference>
<keyword evidence="1" id="KW-0539">Nucleus</keyword>
<dbReference type="GO" id="GO:0046983">
    <property type="term" value="F:protein dimerization activity"/>
    <property type="evidence" value="ECO:0007669"/>
    <property type="project" value="InterPro"/>
</dbReference>
<dbReference type="InterPro" id="IPR011598">
    <property type="entry name" value="bHLH_dom"/>
</dbReference>
<dbReference type="InterPro" id="IPR009071">
    <property type="entry name" value="HMG_box_dom"/>
</dbReference>
<feature type="compositionally biased region" description="Polar residues" evidence="2">
    <location>
        <begin position="477"/>
        <end position="491"/>
    </location>
</feature>
<dbReference type="CDD" id="cd21977">
    <property type="entry name" value="HMG-box_BHMG1"/>
    <property type="match status" value="1"/>
</dbReference>
<dbReference type="Pfam" id="PF00505">
    <property type="entry name" value="HMG_box"/>
    <property type="match status" value="1"/>
</dbReference>
<dbReference type="SUPFAM" id="SSF47459">
    <property type="entry name" value="HLH, helix-loop-helix DNA-binding domain"/>
    <property type="match status" value="1"/>
</dbReference>
<sequence length="692" mass="79169">MASIKCDIHEGEEKWKGRDFLTAFYSPADEDESDQDNDKNAGTDLPYSSYSSPAFNVPPDNKHNGLQRNPGYSLVRPRKMTPAMYRNGKLTTQLTRTQNMLTSPVTTKLMRLKHKNDQTPNTLLRIERHRQNERVRHHTLNKSMMNVCSKVPGIGNFMKETKVVMMQRIIAYICYLENTLQSVCDNLGFRISQLRLPTNLLTEQWQPNSDRSKAKVSTVGYSKASRLRVNLKESIGTYVRPYRTRNKLLKRLEPISKRHLKVSSPTIDSTTDNAALEINQNLIESSHFELLQVKEEPVDCHSASGTMDFQCIQRPYGEDMDAFLDHNACTAPSTMEDTPAYFTEDFLPTSTTLDNFPDAFELMSSPLGARSKYVLLSPKVRAMENLTDFGIRSDKKDFVEQWENIHEMRTISPECVLPTTPSPHIHSTLHDSFGFRTLHQRSSYQSPKVDILRTPDKDVFKLKNKRKQYTPHRSPFHNLTNFGSQSTMVSTDSEEDAPVSLVLPRHRKPRSRPPLIRPSKIDEDFVSYVPYIWKFHNTAITRRQKAEAARLEAQLFSSSSADTCQSDQTHEELAISRPVKIDHRKTTWMNGFMMFSRLNRRTFIDANPGIHTSHISKMMGHAWRNMSPQEQQPYKEKAKDYARHIQPSDGRVPLQDKLSPIPVISSSGLSVSLGNSNAESVPCSITNYVNRQ</sequence>
<evidence type="ECO:0000256" key="2">
    <source>
        <dbReference type="SAM" id="MobiDB-lite"/>
    </source>
</evidence>
<evidence type="ECO:0000256" key="1">
    <source>
        <dbReference type="PROSITE-ProRule" id="PRU00267"/>
    </source>
</evidence>
<evidence type="ECO:0000313" key="6">
    <source>
        <dbReference type="Proteomes" id="UP000242188"/>
    </source>
</evidence>
<keyword evidence="6" id="KW-1185">Reference proteome</keyword>
<dbReference type="STRING" id="6573.A0A210PIL1"/>
<feature type="domain" description="HMG box" evidence="3">
    <location>
        <begin position="585"/>
        <end position="652"/>
    </location>
</feature>
<dbReference type="PROSITE" id="PS50118">
    <property type="entry name" value="HMG_BOX_2"/>
    <property type="match status" value="1"/>
</dbReference>
<dbReference type="PROSITE" id="PS50888">
    <property type="entry name" value="BHLH"/>
    <property type="match status" value="1"/>
</dbReference>
<dbReference type="GO" id="GO:0005634">
    <property type="term" value="C:nucleus"/>
    <property type="evidence" value="ECO:0007669"/>
    <property type="project" value="UniProtKB-UniRule"/>
</dbReference>
<dbReference type="Proteomes" id="UP000242188">
    <property type="component" value="Unassembled WGS sequence"/>
</dbReference>
<dbReference type="PANTHER" id="PTHR47658">
    <property type="entry name" value="HIGH MOBILITY GROUP B PROTEIN 12-RELATED"/>
    <property type="match status" value="1"/>
</dbReference>
<accession>A0A210PIL1</accession>
<feature type="domain" description="BHLH" evidence="4">
    <location>
        <begin position="124"/>
        <end position="176"/>
    </location>
</feature>
<evidence type="ECO:0000313" key="5">
    <source>
        <dbReference type="EMBL" id="OWF36266.1"/>
    </source>
</evidence>